<comment type="caution">
    <text evidence="1">The sequence shown here is derived from an EMBL/GenBank/DDBJ whole genome shotgun (WGS) entry which is preliminary data.</text>
</comment>
<protein>
    <submittedName>
        <fullName evidence="1">Uncharacterized protein</fullName>
    </submittedName>
</protein>
<evidence type="ECO:0000313" key="1">
    <source>
        <dbReference type="EMBL" id="MEQ2206603.1"/>
    </source>
</evidence>
<gene>
    <name evidence="1" type="ORF">XENOCAPTIV_000514</name>
</gene>
<proteinExistence type="predicted"/>
<accession>A0ABV0RG76</accession>
<organism evidence="1 2">
    <name type="scientific">Xenoophorus captivus</name>
    <dbReference type="NCBI Taxonomy" id="1517983"/>
    <lineage>
        <taxon>Eukaryota</taxon>
        <taxon>Metazoa</taxon>
        <taxon>Chordata</taxon>
        <taxon>Craniata</taxon>
        <taxon>Vertebrata</taxon>
        <taxon>Euteleostomi</taxon>
        <taxon>Actinopterygii</taxon>
        <taxon>Neopterygii</taxon>
        <taxon>Teleostei</taxon>
        <taxon>Neoteleostei</taxon>
        <taxon>Acanthomorphata</taxon>
        <taxon>Ovalentaria</taxon>
        <taxon>Atherinomorphae</taxon>
        <taxon>Cyprinodontiformes</taxon>
        <taxon>Goodeidae</taxon>
        <taxon>Xenoophorus</taxon>
    </lineage>
</organism>
<reference evidence="1 2" key="1">
    <citation type="submission" date="2021-06" db="EMBL/GenBank/DDBJ databases">
        <authorList>
            <person name="Palmer J.M."/>
        </authorList>
    </citation>
    <scope>NUCLEOTIDE SEQUENCE [LARGE SCALE GENOMIC DNA]</scope>
    <source>
        <strain evidence="1 2">XC_2019</strain>
        <tissue evidence="1">Muscle</tissue>
    </source>
</reference>
<keyword evidence="2" id="KW-1185">Reference proteome</keyword>
<sequence length="119" mass="13700">MRCRFSFLDNLIYFSRAKYYFAVLSHKDNKHVAVPHPGSRNAEVALRERSKKIIITTSLVALLQQQEKTEEDGRKEENSIFSIILFGRVFSCFRKKHVVVISVHVKHKDAGCFSMTAVV</sequence>
<dbReference type="EMBL" id="JAHRIN010043055">
    <property type="protein sequence ID" value="MEQ2206603.1"/>
    <property type="molecule type" value="Genomic_DNA"/>
</dbReference>
<evidence type="ECO:0000313" key="2">
    <source>
        <dbReference type="Proteomes" id="UP001434883"/>
    </source>
</evidence>
<dbReference type="Proteomes" id="UP001434883">
    <property type="component" value="Unassembled WGS sequence"/>
</dbReference>
<name>A0ABV0RG76_9TELE</name>